<organism evidence="2 3">
    <name type="scientific">Francisella halioticida</name>
    <dbReference type="NCBI Taxonomy" id="549298"/>
    <lineage>
        <taxon>Bacteria</taxon>
        <taxon>Pseudomonadati</taxon>
        <taxon>Pseudomonadota</taxon>
        <taxon>Gammaproteobacteria</taxon>
        <taxon>Thiotrichales</taxon>
        <taxon>Francisellaceae</taxon>
        <taxon>Francisella</taxon>
    </lineage>
</organism>
<keyword evidence="1" id="KW-0812">Transmembrane</keyword>
<accession>A0ABN5AW85</accession>
<protein>
    <submittedName>
        <fullName evidence="2">Uncharacterized protein</fullName>
    </submittedName>
</protein>
<keyword evidence="3" id="KW-1185">Reference proteome</keyword>
<evidence type="ECO:0000313" key="3">
    <source>
        <dbReference type="Proteomes" id="UP000249910"/>
    </source>
</evidence>
<keyword evidence="1" id="KW-0472">Membrane</keyword>
<dbReference type="EMBL" id="CP022132">
    <property type="protein sequence ID" value="ASG67965.1"/>
    <property type="molecule type" value="Genomic_DNA"/>
</dbReference>
<evidence type="ECO:0000256" key="1">
    <source>
        <dbReference type="SAM" id="Phobius"/>
    </source>
</evidence>
<sequence length="77" mass="8537">MKKILFLFFCSISICFANSHISVTKFISGIPLYLSICFVISIVISLLVKIKYNMEIALASGAISLTTSLLVLFFLLI</sequence>
<gene>
    <name evidence="2" type="ORF">CDV26_05815</name>
</gene>
<feature type="transmembrane region" description="Helical" evidence="1">
    <location>
        <begin position="27"/>
        <end position="48"/>
    </location>
</feature>
<name>A0ABN5AW85_9GAMM</name>
<dbReference type="Proteomes" id="UP000249910">
    <property type="component" value="Chromosome"/>
</dbReference>
<proteinExistence type="predicted"/>
<reference evidence="2 3" key="1">
    <citation type="submission" date="2017-06" db="EMBL/GenBank/DDBJ databases">
        <title>Complete genome of Francisella halioticida.</title>
        <authorList>
            <person name="Sjodin A."/>
        </authorList>
    </citation>
    <scope>NUCLEOTIDE SEQUENCE [LARGE SCALE GENOMIC DNA]</scope>
    <source>
        <strain evidence="2 3">DSM 23729</strain>
    </source>
</reference>
<evidence type="ECO:0000313" key="2">
    <source>
        <dbReference type="EMBL" id="ASG67965.1"/>
    </source>
</evidence>
<keyword evidence="1" id="KW-1133">Transmembrane helix</keyword>
<feature type="transmembrane region" description="Helical" evidence="1">
    <location>
        <begin position="55"/>
        <end position="76"/>
    </location>
</feature>